<keyword evidence="1" id="KW-0812">Transmembrane</keyword>
<keyword evidence="1" id="KW-0472">Membrane</keyword>
<evidence type="ECO:0000313" key="2">
    <source>
        <dbReference type="EMBL" id="TMR24834.1"/>
    </source>
</evidence>
<sequence>MPTSSGKPPHRSQTLRYSTNRVERLAAKQAATNATTNAATNAATSQVKVDSAFFQRVRKLIQTHGRPAHAMVTVSGLTIAGGALVLAAIGNAADPQRYFSDRSMWNEMLGDLKLSAWDVWISYFSQISPYWEGHASETVQRYLRFELIGMFDELGRVATEMSGLMSSLAWDVTEYDVKLVTLLVSAGTAYKTLLPFSATPGGKLTLGLAAVAFLGLLAALLQEFVGKVKSLDGKLETLGHKIFELEGLFSVGQEKLHLQPPGYDVGLWEPITKEATS</sequence>
<accession>A0A5S4FX33</accession>
<evidence type="ECO:0000256" key="1">
    <source>
        <dbReference type="SAM" id="Phobius"/>
    </source>
</evidence>
<dbReference type="OrthoDB" id="3535868at2"/>
<dbReference type="Proteomes" id="UP000306628">
    <property type="component" value="Unassembled WGS sequence"/>
</dbReference>
<keyword evidence="3" id="KW-1185">Reference proteome</keyword>
<name>A0A5S4FX33_9ACTN</name>
<organism evidence="2 3">
    <name type="scientific">Nonomuraea zeae</name>
    <dbReference type="NCBI Taxonomy" id="1642303"/>
    <lineage>
        <taxon>Bacteria</taxon>
        <taxon>Bacillati</taxon>
        <taxon>Actinomycetota</taxon>
        <taxon>Actinomycetes</taxon>
        <taxon>Streptosporangiales</taxon>
        <taxon>Streptosporangiaceae</taxon>
        <taxon>Nonomuraea</taxon>
    </lineage>
</organism>
<keyword evidence="1" id="KW-1133">Transmembrane helix</keyword>
<feature type="transmembrane region" description="Helical" evidence="1">
    <location>
        <begin position="68"/>
        <end position="89"/>
    </location>
</feature>
<feature type="transmembrane region" description="Helical" evidence="1">
    <location>
        <begin position="204"/>
        <end position="221"/>
    </location>
</feature>
<dbReference type="RefSeq" id="WP_138696175.1">
    <property type="nucleotide sequence ID" value="NZ_JBHSAZ010000010.1"/>
</dbReference>
<reference evidence="2 3" key="1">
    <citation type="submission" date="2019-05" db="EMBL/GenBank/DDBJ databases">
        <title>Draft genome sequence of Nonomuraea zeae DSM 100528.</title>
        <authorList>
            <person name="Saricaoglu S."/>
            <person name="Isik K."/>
        </authorList>
    </citation>
    <scope>NUCLEOTIDE SEQUENCE [LARGE SCALE GENOMIC DNA]</scope>
    <source>
        <strain evidence="2 3">DSM 100528</strain>
    </source>
</reference>
<dbReference type="AlphaFoldDB" id="A0A5S4FX33"/>
<gene>
    <name evidence="2" type="ORF">ETD85_46045</name>
</gene>
<comment type="caution">
    <text evidence="2">The sequence shown here is derived from an EMBL/GenBank/DDBJ whole genome shotgun (WGS) entry which is preliminary data.</text>
</comment>
<protein>
    <submittedName>
        <fullName evidence="2">Uncharacterized protein</fullName>
    </submittedName>
</protein>
<proteinExistence type="predicted"/>
<dbReference type="EMBL" id="VCKX01000235">
    <property type="protein sequence ID" value="TMR24834.1"/>
    <property type="molecule type" value="Genomic_DNA"/>
</dbReference>
<evidence type="ECO:0000313" key="3">
    <source>
        <dbReference type="Proteomes" id="UP000306628"/>
    </source>
</evidence>